<evidence type="ECO:0000313" key="3">
    <source>
        <dbReference type="EMBL" id="MBA8926928.1"/>
    </source>
</evidence>
<sequence length="314" mass="34906">MRFYLGTHQPAWLARDLGVPLLVSHRRLAGRRSLPRATGPWALDSGGFTELSLYGRWRTDARAYVAAVRRYSEEIGHLDFAAGQDWMVEPHVRARTGASLRTHQHRTVANYLQLRELAPELPFIATLQGQSVTDYHRCADLYERHGVDLAALPRVGVGSICRRQHSGEVEQIVRSLADRGLRLHTFGAKVGGLSRYADAVCSSDSLAWSFRGRHVPGCSPSHRSESNCLRFALAWHTRLLASLPADTGDHPEPRRLVMSLPATKRTRAPGRGPRPQRAKAPVRPATRARRERSATSDLPLAAAASWPHPTRSQP</sequence>
<evidence type="ECO:0000259" key="2">
    <source>
        <dbReference type="Pfam" id="PF23859"/>
    </source>
</evidence>
<keyword evidence="4" id="KW-1185">Reference proteome</keyword>
<evidence type="ECO:0000256" key="1">
    <source>
        <dbReference type="SAM" id="MobiDB-lite"/>
    </source>
</evidence>
<organism evidence="3 4">
    <name type="scientific">Kutzneria viridogrisea</name>
    <dbReference type="NCBI Taxonomy" id="47990"/>
    <lineage>
        <taxon>Bacteria</taxon>
        <taxon>Bacillati</taxon>
        <taxon>Actinomycetota</taxon>
        <taxon>Actinomycetes</taxon>
        <taxon>Pseudonocardiales</taxon>
        <taxon>Pseudonocardiaceae</taxon>
        <taxon>Kutzneria</taxon>
    </lineage>
</organism>
<comment type="caution">
    <text evidence="3">The sequence shown here is derived from an EMBL/GenBank/DDBJ whole genome shotgun (WGS) entry which is preliminary data.</text>
</comment>
<feature type="region of interest" description="Disordered" evidence="1">
    <location>
        <begin position="243"/>
        <end position="314"/>
    </location>
</feature>
<feature type="compositionally biased region" description="Low complexity" evidence="1">
    <location>
        <begin position="269"/>
        <end position="285"/>
    </location>
</feature>
<evidence type="ECO:0000313" key="4">
    <source>
        <dbReference type="Proteomes" id="UP000517916"/>
    </source>
</evidence>
<reference evidence="3 4" key="1">
    <citation type="submission" date="2020-08" db="EMBL/GenBank/DDBJ databases">
        <title>Genomic Encyclopedia of Archaeal and Bacterial Type Strains, Phase II (KMG-II): from individual species to whole genera.</title>
        <authorList>
            <person name="Goeker M."/>
        </authorList>
    </citation>
    <scope>NUCLEOTIDE SEQUENCE [LARGE SCALE GENOMIC DNA]</scope>
    <source>
        <strain evidence="3 4">DSM 43850</strain>
    </source>
</reference>
<accession>A0ABR6BJ72</accession>
<dbReference type="InterPro" id="IPR055645">
    <property type="entry name" value="DpdA"/>
</dbReference>
<name>A0ABR6BJ72_9PSEU</name>
<proteinExistence type="predicted"/>
<dbReference type="RefSeq" id="WP_318296442.1">
    <property type="nucleotide sequence ID" value="NZ_BAAABQ010000051.1"/>
</dbReference>
<gene>
    <name evidence="3" type="ORF">BC739_004134</name>
</gene>
<protein>
    <recommendedName>
        <fullName evidence="2">DeoxyPurine in DNA protein A domain-containing protein</fullName>
    </recommendedName>
</protein>
<dbReference type="Pfam" id="PF23859">
    <property type="entry name" value="DpdA"/>
    <property type="match status" value="1"/>
</dbReference>
<feature type="domain" description="DeoxyPurine in DNA protein A" evidence="2">
    <location>
        <begin position="2"/>
        <end position="244"/>
    </location>
</feature>
<dbReference type="Proteomes" id="UP000517916">
    <property type="component" value="Unassembled WGS sequence"/>
</dbReference>
<dbReference type="EMBL" id="JACJID010000003">
    <property type="protein sequence ID" value="MBA8926928.1"/>
    <property type="molecule type" value="Genomic_DNA"/>
</dbReference>